<dbReference type="GO" id="GO:0005504">
    <property type="term" value="F:fatty acid binding"/>
    <property type="evidence" value="ECO:0007669"/>
    <property type="project" value="InterPro"/>
</dbReference>
<keyword evidence="4" id="KW-1185">Reference proteome</keyword>
<evidence type="ECO:0000313" key="3">
    <source>
        <dbReference type="EMBL" id="EFJ36888.1"/>
    </source>
</evidence>
<dbReference type="SUPFAM" id="SSF47699">
    <property type="entry name" value="Bifunctional inhibitor/lipid-transfer protein/seed storage 2S albumin"/>
    <property type="match status" value="1"/>
</dbReference>
<dbReference type="GO" id="GO:0009627">
    <property type="term" value="P:systemic acquired resistance"/>
    <property type="evidence" value="ECO:0007669"/>
    <property type="project" value="InterPro"/>
</dbReference>
<dbReference type="CDD" id="cd00010">
    <property type="entry name" value="AAI_LTSS"/>
    <property type="match status" value="1"/>
</dbReference>
<evidence type="ECO:0000256" key="1">
    <source>
        <dbReference type="SAM" id="SignalP"/>
    </source>
</evidence>
<dbReference type="PANTHER" id="PTHR33122:SF13">
    <property type="entry name" value="BIFUNCTIONAL INHIBITOR_LIPID-TRANSFER PROTEIN_SEED STORAGE 2S ALBUMIN SUPERFAMILY PROTEIN"/>
    <property type="match status" value="1"/>
</dbReference>
<dbReference type="Gramene" id="EFJ36888">
    <property type="protein sequence ID" value="EFJ36888"/>
    <property type="gene ID" value="SELMODRAFT_403691"/>
</dbReference>
<proteinExistence type="predicted"/>
<reference evidence="3 4" key="1">
    <citation type="journal article" date="2011" name="Science">
        <title>The Selaginella genome identifies genetic changes associated with the evolution of vascular plants.</title>
        <authorList>
            <person name="Banks J.A."/>
            <person name="Nishiyama T."/>
            <person name="Hasebe M."/>
            <person name="Bowman J.L."/>
            <person name="Gribskov M."/>
            <person name="dePamphilis C."/>
            <person name="Albert V.A."/>
            <person name="Aono N."/>
            <person name="Aoyama T."/>
            <person name="Ambrose B.A."/>
            <person name="Ashton N.W."/>
            <person name="Axtell M.J."/>
            <person name="Barker E."/>
            <person name="Barker M.S."/>
            <person name="Bennetzen J.L."/>
            <person name="Bonawitz N.D."/>
            <person name="Chapple C."/>
            <person name="Cheng C."/>
            <person name="Correa L.G."/>
            <person name="Dacre M."/>
            <person name="DeBarry J."/>
            <person name="Dreyer I."/>
            <person name="Elias M."/>
            <person name="Engstrom E.M."/>
            <person name="Estelle M."/>
            <person name="Feng L."/>
            <person name="Finet C."/>
            <person name="Floyd S.K."/>
            <person name="Frommer W.B."/>
            <person name="Fujita T."/>
            <person name="Gramzow L."/>
            <person name="Gutensohn M."/>
            <person name="Harholt J."/>
            <person name="Hattori M."/>
            <person name="Heyl A."/>
            <person name="Hirai T."/>
            <person name="Hiwatashi Y."/>
            <person name="Ishikawa M."/>
            <person name="Iwata M."/>
            <person name="Karol K.G."/>
            <person name="Koehler B."/>
            <person name="Kolukisaoglu U."/>
            <person name="Kubo M."/>
            <person name="Kurata T."/>
            <person name="Lalonde S."/>
            <person name="Li K."/>
            <person name="Li Y."/>
            <person name="Litt A."/>
            <person name="Lyons E."/>
            <person name="Manning G."/>
            <person name="Maruyama T."/>
            <person name="Michael T.P."/>
            <person name="Mikami K."/>
            <person name="Miyazaki S."/>
            <person name="Morinaga S."/>
            <person name="Murata T."/>
            <person name="Mueller-Roeber B."/>
            <person name="Nelson D.R."/>
            <person name="Obara M."/>
            <person name="Oguri Y."/>
            <person name="Olmstead R.G."/>
            <person name="Onodera N."/>
            <person name="Petersen B.L."/>
            <person name="Pils B."/>
            <person name="Prigge M."/>
            <person name="Rensing S.A."/>
            <person name="Riano-Pachon D.M."/>
            <person name="Roberts A.W."/>
            <person name="Sato Y."/>
            <person name="Scheller H.V."/>
            <person name="Schulz B."/>
            <person name="Schulz C."/>
            <person name="Shakirov E.V."/>
            <person name="Shibagaki N."/>
            <person name="Shinohara N."/>
            <person name="Shippen D.E."/>
            <person name="Soerensen I."/>
            <person name="Sotooka R."/>
            <person name="Sugimoto N."/>
            <person name="Sugita M."/>
            <person name="Sumikawa N."/>
            <person name="Tanurdzic M."/>
            <person name="Theissen G."/>
            <person name="Ulvskov P."/>
            <person name="Wakazuki S."/>
            <person name="Weng J.K."/>
            <person name="Willats W.W."/>
            <person name="Wipf D."/>
            <person name="Wolf P.G."/>
            <person name="Yang L."/>
            <person name="Zimmer A.D."/>
            <person name="Zhu Q."/>
            <person name="Mitros T."/>
            <person name="Hellsten U."/>
            <person name="Loque D."/>
            <person name="Otillar R."/>
            <person name="Salamov A."/>
            <person name="Schmutz J."/>
            <person name="Shapiro H."/>
            <person name="Lindquist E."/>
            <person name="Lucas S."/>
            <person name="Rokhsar D."/>
            <person name="Grigoriev I.V."/>
        </authorList>
    </citation>
    <scope>NUCLEOTIDE SEQUENCE [LARGE SCALE GENOMIC DNA]</scope>
</reference>
<sequence>MDQKTVTTVLKAFFVVAALAASASADPDQQPPCNSFMSVLSCQSATMSESAMPSPACCAALQKFHDADCLCQVLLSARSAAATANVPFNLKAALEIPMKCALRTVSAPPGYSCGGMVVPRSPPPTST</sequence>
<gene>
    <name evidence="3" type="ORF">SELMODRAFT_403691</name>
</gene>
<dbReference type="KEGG" id="smo:SELMODRAFT_403691"/>
<dbReference type="InterPro" id="IPR036312">
    <property type="entry name" value="Bifun_inhib/LTP/seed_sf"/>
</dbReference>
<organism evidence="4">
    <name type="scientific">Selaginella moellendorffii</name>
    <name type="common">Spikemoss</name>
    <dbReference type="NCBI Taxonomy" id="88036"/>
    <lineage>
        <taxon>Eukaryota</taxon>
        <taxon>Viridiplantae</taxon>
        <taxon>Streptophyta</taxon>
        <taxon>Embryophyta</taxon>
        <taxon>Tracheophyta</taxon>
        <taxon>Lycopodiopsida</taxon>
        <taxon>Selaginellales</taxon>
        <taxon>Selaginellaceae</taxon>
        <taxon>Selaginella</taxon>
    </lineage>
</organism>
<accession>D8QS79</accession>
<dbReference type="InParanoid" id="D8QS79"/>
<dbReference type="Gene3D" id="1.10.110.10">
    <property type="entry name" value="Plant lipid-transfer and hydrophobic proteins"/>
    <property type="match status" value="1"/>
</dbReference>
<dbReference type="PANTHER" id="PTHR33122">
    <property type="entry name" value="LIPID BINDING PROTEIN-RELATED"/>
    <property type="match status" value="1"/>
</dbReference>
<protein>
    <recommendedName>
        <fullName evidence="2">Bifunctional inhibitor/plant lipid transfer protein/seed storage helical domain-containing protein</fullName>
    </recommendedName>
</protein>
<feature type="domain" description="Bifunctional inhibitor/plant lipid transfer protein/seed storage helical" evidence="2">
    <location>
        <begin position="16"/>
        <end position="105"/>
    </location>
</feature>
<dbReference type="EMBL" id="GL377566">
    <property type="protein sequence ID" value="EFJ36888.1"/>
    <property type="molecule type" value="Genomic_DNA"/>
</dbReference>
<evidence type="ECO:0000259" key="2">
    <source>
        <dbReference type="Pfam" id="PF14368"/>
    </source>
</evidence>
<dbReference type="InterPro" id="IPR016140">
    <property type="entry name" value="Bifunc_inhib/LTP/seed_store"/>
</dbReference>
<dbReference type="Pfam" id="PF14368">
    <property type="entry name" value="LTP_2"/>
    <property type="match status" value="1"/>
</dbReference>
<dbReference type="InterPro" id="IPR039265">
    <property type="entry name" value="DIR1-like"/>
</dbReference>
<dbReference type="Proteomes" id="UP000001514">
    <property type="component" value="Unassembled WGS sequence"/>
</dbReference>
<keyword evidence="1" id="KW-0732">Signal</keyword>
<dbReference type="AlphaFoldDB" id="D8QS79"/>
<feature type="signal peptide" evidence="1">
    <location>
        <begin position="1"/>
        <end position="25"/>
    </location>
</feature>
<dbReference type="FunCoup" id="D8QS79">
    <property type="interactions" value="128"/>
</dbReference>
<dbReference type="HOGENOM" id="CLU_2125387_0_0_1"/>
<feature type="chain" id="PRO_5003121185" description="Bifunctional inhibitor/plant lipid transfer protein/seed storage helical domain-containing protein" evidence="1">
    <location>
        <begin position="26"/>
        <end position="127"/>
    </location>
</feature>
<evidence type="ECO:0000313" key="4">
    <source>
        <dbReference type="Proteomes" id="UP000001514"/>
    </source>
</evidence>
<name>D8QS79_SELML</name>